<dbReference type="RefSeq" id="XP_024344328.1">
    <property type="nucleotide sequence ID" value="XM_024483617.1"/>
</dbReference>
<evidence type="ECO:0000313" key="3">
    <source>
        <dbReference type="EMBL" id="OSX67534.1"/>
    </source>
</evidence>
<evidence type="ECO:0000313" key="4">
    <source>
        <dbReference type="Proteomes" id="UP000194127"/>
    </source>
</evidence>
<protein>
    <recommendedName>
        <fullName evidence="2">Alpha/beta hydrolase fold-3 domain-containing protein</fullName>
    </recommendedName>
</protein>
<dbReference type="InterPro" id="IPR050300">
    <property type="entry name" value="GDXG_lipolytic_enzyme"/>
</dbReference>
<dbReference type="GO" id="GO:0016787">
    <property type="term" value="F:hydrolase activity"/>
    <property type="evidence" value="ECO:0007669"/>
    <property type="project" value="UniProtKB-KW"/>
</dbReference>
<dbReference type="PANTHER" id="PTHR48081:SF8">
    <property type="entry name" value="ALPHA_BETA HYDROLASE FOLD-3 DOMAIN-CONTAINING PROTEIN-RELATED"/>
    <property type="match status" value="1"/>
</dbReference>
<dbReference type="OrthoDB" id="408631at2759"/>
<dbReference type="GeneID" id="36328566"/>
<dbReference type="SUPFAM" id="SSF53474">
    <property type="entry name" value="alpha/beta-Hydrolases"/>
    <property type="match status" value="1"/>
</dbReference>
<accession>A0A1X6NFY4</accession>
<dbReference type="Proteomes" id="UP000194127">
    <property type="component" value="Unassembled WGS sequence"/>
</dbReference>
<dbReference type="EMBL" id="KZ110591">
    <property type="protein sequence ID" value="OSX67534.1"/>
    <property type="molecule type" value="Genomic_DNA"/>
</dbReference>
<keyword evidence="1" id="KW-0378">Hydrolase</keyword>
<keyword evidence="4" id="KW-1185">Reference proteome</keyword>
<proteinExistence type="predicted"/>
<dbReference type="InterPro" id="IPR029058">
    <property type="entry name" value="AB_hydrolase_fold"/>
</dbReference>
<dbReference type="STRING" id="670580.A0A1X6NFY4"/>
<dbReference type="AlphaFoldDB" id="A0A1X6NFY4"/>
<feature type="domain" description="Alpha/beta hydrolase fold-3" evidence="2">
    <location>
        <begin position="115"/>
        <end position="323"/>
    </location>
</feature>
<reference evidence="3 4" key="1">
    <citation type="submission" date="2017-04" db="EMBL/GenBank/DDBJ databases">
        <title>Genome Sequence of the Model Brown-Rot Fungus Postia placenta SB12.</title>
        <authorList>
            <consortium name="DOE Joint Genome Institute"/>
            <person name="Gaskell J."/>
            <person name="Kersten P."/>
            <person name="Larrondo L.F."/>
            <person name="Canessa P."/>
            <person name="Martinez D."/>
            <person name="Hibbett D."/>
            <person name="Schmoll M."/>
            <person name="Kubicek C.P."/>
            <person name="Martinez A.T."/>
            <person name="Yadav J."/>
            <person name="Master E."/>
            <person name="Magnuson J.K."/>
            <person name="James T."/>
            <person name="Yaver D."/>
            <person name="Berka R."/>
            <person name="Labutti K."/>
            <person name="Lipzen A."/>
            <person name="Aerts A."/>
            <person name="Barry K."/>
            <person name="Henrissat B."/>
            <person name="Blanchette R."/>
            <person name="Grigoriev I."/>
            <person name="Cullen D."/>
        </authorList>
    </citation>
    <scope>NUCLEOTIDE SEQUENCE [LARGE SCALE GENOMIC DNA]</scope>
    <source>
        <strain evidence="3 4">MAD-698-R-SB12</strain>
    </source>
</reference>
<sequence>MSETQRTVHQPIHPDIAGRLDPEYAKFHNANSAYLVPLHLQSWDPAVRQKPAILGGSDPLKVGDVKDLSLGKYAIRVFTPETSAPVPGWPVLLYFHGGACTLSNELNGCLLPRTGGWTLGNISTQNAFCTHMCKRASCVVVAVDYRLAPENPYPAAVEDAIEALGWVYQNGKAQLNADVTKIAVGGSSSGANLAAVLTHKAALADPPIPLAFQLLVVPVIDNTATTSGVPYKSWAENQNTIGLSVGRMLWFRDYYLPNEKDRLAWESSPIFAPEESFRKAPPAWIAAAELDILRDEAIVYGEKLQEAGVDVEIKIYKGAPHPIMSMDGAVLAIGRQLVSDAADALGRAFETL</sequence>
<gene>
    <name evidence="3" type="ORF">POSPLADRAFT_1127383</name>
</gene>
<name>A0A1X6NFY4_9APHY</name>
<dbReference type="PANTHER" id="PTHR48081">
    <property type="entry name" value="AB HYDROLASE SUPERFAMILY PROTEIN C4A8.06C"/>
    <property type="match status" value="1"/>
</dbReference>
<dbReference type="Pfam" id="PF07859">
    <property type="entry name" value="Abhydrolase_3"/>
    <property type="match status" value="1"/>
</dbReference>
<evidence type="ECO:0000259" key="2">
    <source>
        <dbReference type="Pfam" id="PF07859"/>
    </source>
</evidence>
<dbReference type="InterPro" id="IPR013094">
    <property type="entry name" value="AB_hydrolase_3"/>
</dbReference>
<dbReference type="Gene3D" id="3.40.50.1820">
    <property type="entry name" value="alpha/beta hydrolase"/>
    <property type="match status" value="1"/>
</dbReference>
<evidence type="ECO:0000256" key="1">
    <source>
        <dbReference type="ARBA" id="ARBA00022801"/>
    </source>
</evidence>
<organism evidence="3 4">
    <name type="scientific">Postia placenta MAD-698-R-SB12</name>
    <dbReference type="NCBI Taxonomy" id="670580"/>
    <lineage>
        <taxon>Eukaryota</taxon>
        <taxon>Fungi</taxon>
        <taxon>Dikarya</taxon>
        <taxon>Basidiomycota</taxon>
        <taxon>Agaricomycotina</taxon>
        <taxon>Agaricomycetes</taxon>
        <taxon>Polyporales</taxon>
        <taxon>Adustoporiaceae</taxon>
        <taxon>Rhodonia</taxon>
    </lineage>
</organism>